<dbReference type="EMBL" id="CAJNJA010011605">
    <property type="protein sequence ID" value="CAE7275488.1"/>
    <property type="molecule type" value="Genomic_DNA"/>
</dbReference>
<feature type="region of interest" description="Disordered" evidence="1">
    <location>
        <begin position="306"/>
        <end position="358"/>
    </location>
</feature>
<dbReference type="AlphaFoldDB" id="A0A812MRK6"/>
<protein>
    <submittedName>
        <fullName evidence="2">Uncharacterized protein</fullName>
    </submittedName>
</protein>
<proteinExistence type="predicted"/>
<comment type="caution">
    <text evidence="2">The sequence shown here is derived from an EMBL/GenBank/DDBJ whole genome shotgun (WGS) entry which is preliminary data.</text>
</comment>
<organism evidence="2 3">
    <name type="scientific">Symbiodinium necroappetens</name>
    <dbReference type="NCBI Taxonomy" id="1628268"/>
    <lineage>
        <taxon>Eukaryota</taxon>
        <taxon>Sar</taxon>
        <taxon>Alveolata</taxon>
        <taxon>Dinophyceae</taxon>
        <taxon>Suessiales</taxon>
        <taxon>Symbiodiniaceae</taxon>
        <taxon>Symbiodinium</taxon>
    </lineage>
</organism>
<gene>
    <name evidence="2" type="ORF">SNEC2469_LOCUS6677</name>
</gene>
<reference evidence="2" key="1">
    <citation type="submission" date="2021-02" db="EMBL/GenBank/DDBJ databases">
        <authorList>
            <person name="Dougan E. K."/>
            <person name="Rhodes N."/>
            <person name="Thang M."/>
            <person name="Chan C."/>
        </authorList>
    </citation>
    <scope>NUCLEOTIDE SEQUENCE</scope>
</reference>
<keyword evidence="3" id="KW-1185">Reference proteome</keyword>
<evidence type="ECO:0000313" key="2">
    <source>
        <dbReference type="EMBL" id="CAE7275488.1"/>
    </source>
</evidence>
<dbReference type="OrthoDB" id="10295024at2759"/>
<evidence type="ECO:0000313" key="3">
    <source>
        <dbReference type="Proteomes" id="UP000601435"/>
    </source>
</evidence>
<name>A0A812MRK6_9DINO</name>
<accession>A0A812MRK6</accession>
<feature type="region of interest" description="Disordered" evidence="1">
    <location>
        <begin position="72"/>
        <end position="126"/>
    </location>
</feature>
<feature type="compositionally biased region" description="Basic and acidic residues" evidence="1">
    <location>
        <begin position="111"/>
        <end position="120"/>
    </location>
</feature>
<evidence type="ECO:0000256" key="1">
    <source>
        <dbReference type="SAM" id="MobiDB-lite"/>
    </source>
</evidence>
<sequence>MPPKGSAASKKHFRSLAVDDQIALLNQRADSLLQKQQLRLISDVLKEQPELILGVVKHLESKGVQFQKLASFGKSKPAAEESTEGLEAKQTTVDEDDENKGTGGRPPKVRKTSEVQDPDPKNWIPHAYTRLDNTRAPILEDILASIHEISFSPFMLKALRPKGSKAADYQIKLQELLEFSTGFDVAKPLVGDLRHIPTLKKTLIDMSQQTGRRGNALKLPPDWTGKDGIYELSSDEDGVVSVRHRYAKITVKVPTTMHFTDDSGDLIDVEDLVVDKNYSQDKAVITWSGSPESVLIASLPWPADVKSTAEPNEKSKMQPETALVASSPEKPQLRRKPSTLSLGPSDEGKSQETSPMKA</sequence>
<dbReference type="Proteomes" id="UP000601435">
    <property type="component" value="Unassembled WGS sequence"/>
</dbReference>